<organism evidence="3 4">
    <name type="scientific">Bdellovibrio bacteriovorus</name>
    <dbReference type="NCBI Taxonomy" id="959"/>
    <lineage>
        <taxon>Bacteria</taxon>
        <taxon>Pseudomonadati</taxon>
        <taxon>Bdellovibrionota</taxon>
        <taxon>Bdellovibrionia</taxon>
        <taxon>Bdellovibrionales</taxon>
        <taxon>Pseudobdellovibrionaceae</taxon>
        <taxon>Bdellovibrio</taxon>
    </lineage>
</organism>
<dbReference type="InterPro" id="IPR034015">
    <property type="entry name" value="M1_LTA4H"/>
</dbReference>
<dbReference type="PANTHER" id="PTHR45726">
    <property type="entry name" value="LEUKOTRIENE A-4 HYDROLASE"/>
    <property type="match status" value="1"/>
</dbReference>
<dbReference type="Gene3D" id="1.10.390.10">
    <property type="entry name" value="Neutral Protease Domain 2"/>
    <property type="match status" value="1"/>
</dbReference>
<feature type="signal peptide" evidence="1">
    <location>
        <begin position="1"/>
        <end position="28"/>
    </location>
</feature>
<feature type="domain" description="Peptidase M1 membrane alanine aminopeptidase" evidence="2">
    <location>
        <begin position="286"/>
        <end position="427"/>
    </location>
</feature>
<feature type="chain" id="PRO_5007572482" evidence="1">
    <location>
        <begin position="29"/>
        <end position="687"/>
    </location>
</feature>
<name>A0A150WBN6_BDEBC</name>
<dbReference type="EMBL" id="LUKF01000020">
    <property type="protein sequence ID" value="KYG60333.1"/>
    <property type="molecule type" value="Genomic_DNA"/>
</dbReference>
<proteinExistence type="predicted"/>
<accession>A0A150WBN6</accession>
<keyword evidence="1" id="KW-0732">Signal</keyword>
<evidence type="ECO:0000259" key="2">
    <source>
        <dbReference type="Pfam" id="PF01433"/>
    </source>
</evidence>
<protein>
    <submittedName>
        <fullName evidence="3">Aminopeptidase</fullName>
    </submittedName>
</protein>
<dbReference type="Proteomes" id="UP000075391">
    <property type="component" value="Unassembled WGS sequence"/>
</dbReference>
<comment type="caution">
    <text evidence="3">The sequence shown here is derived from an EMBL/GenBank/DDBJ whole genome shotgun (WGS) entry which is preliminary data.</text>
</comment>
<dbReference type="InterPro" id="IPR027268">
    <property type="entry name" value="Peptidase_M4/M1_CTD_sf"/>
</dbReference>
<sequence length="687" mass="78161">MSKAQALHKLMVVVALLLILLVTMQSHATPVHHKMQVELLPGLKMLKAQDTLTFAKDSPRKLSFVLHKDLQVSVTSADDSLVLLHAATKEEPYAEYGLQLGSQDNKVSLYYQGVIYDAVVNDNSNGLIAAEGATLFGSTYWYPSFLDTQKSFDITVKTPLAWRSLIQGQITSMEVDVSSRTTRFVEIYPQEEIYLVAGPFSFYEKEMKDGKKVQVLLRKDDPSLAQSFMSLIPGFMEHYASSIAPYPYSSFTVVENFWETGYGMPSFTLLGPTVIRLPFILNSSLPHEVLHNWWGNSVYVDYDKGNWSEGLTTYMADHWQQELAGNDPGYRLNTLINYSDFVAANPKNDFPVRQFRGRHNSSSQAVGYGKTMMIFHMLEFRFGKDLFKKALQDFYSENLYQRVSFNEIQKSFEKVTNQNLNNFFTQWLDREGAPQIEIPDVKVMRWLDGSYSTTYVLAQTQNAATYELHIPVVWTLENGQVIRQIARLFDKSQVFSLVSHSRPVKVAVDPDYHVFRKLFIEERPATLSSAFGSPEVHFFFDPAHPATEKFAQAWAAATEGKDSFHAVTDSLNLPAQGALVFVGDKELFAQFMKTQLEDQNFELTDTSIRIESQTFQLAETSTVFVTRLKSNPQQTVVWARWSKDNNPVEWASRLTHYGTFGILVFKGRPAVLKSTWPVLHSPLQRNL</sequence>
<dbReference type="SUPFAM" id="SSF55486">
    <property type="entry name" value="Metalloproteases ('zincins'), catalytic domain"/>
    <property type="match status" value="1"/>
</dbReference>
<dbReference type="GO" id="GO:0008270">
    <property type="term" value="F:zinc ion binding"/>
    <property type="evidence" value="ECO:0007669"/>
    <property type="project" value="InterPro"/>
</dbReference>
<evidence type="ECO:0000313" key="4">
    <source>
        <dbReference type="Proteomes" id="UP000075391"/>
    </source>
</evidence>
<dbReference type="GO" id="GO:0008237">
    <property type="term" value="F:metallopeptidase activity"/>
    <property type="evidence" value="ECO:0007669"/>
    <property type="project" value="InterPro"/>
</dbReference>
<keyword evidence="3" id="KW-0645">Protease</keyword>
<dbReference type="Pfam" id="PF01433">
    <property type="entry name" value="Peptidase_M1"/>
    <property type="match status" value="1"/>
</dbReference>
<gene>
    <name evidence="3" type="ORF">AZI85_12725</name>
</gene>
<reference evidence="3 4" key="1">
    <citation type="submission" date="2016-03" db="EMBL/GenBank/DDBJ databases">
        <authorList>
            <person name="Ploux O."/>
        </authorList>
    </citation>
    <scope>NUCLEOTIDE SEQUENCE [LARGE SCALE GENOMIC DNA]</scope>
    <source>
        <strain evidence="3 4">BER2</strain>
    </source>
</reference>
<evidence type="ECO:0000313" key="3">
    <source>
        <dbReference type="EMBL" id="KYG60333.1"/>
    </source>
</evidence>
<keyword evidence="3" id="KW-0378">Hydrolase</keyword>
<dbReference type="PANTHER" id="PTHR45726:SF3">
    <property type="entry name" value="LEUKOTRIENE A-4 HYDROLASE"/>
    <property type="match status" value="1"/>
</dbReference>
<dbReference type="GO" id="GO:0004177">
    <property type="term" value="F:aminopeptidase activity"/>
    <property type="evidence" value="ECO:0007669"/>
    <property type="project" value="UniProtKB-KW"/>
</dbReference>
<dbReference type="AlphaFoldDB" id="A0A150WBN6"/>
<dbReference type="RefSeq" id="WP_063245105.1">
    <property type="nucleotide sequence ID" value="NZ_LUKF01000020.1"/>
</dbReference>
<evidence type="ECO:0000256" key="1">
    <source>
        <dbReference type="SAM" id="SignalP"/>
    </source>
</evidence>
<keyword evidence="3" id="KW-0031">Aminopeptidase</keyword>
<dbReference type="OrthoDB" id="9762302at2"/>
<dbReference type="InterPro" id="IPR014782">
    <property type="entry name" value="Peptidase_M1_dom"/>
</dbReference>